<dbReference type="GO" id="GO:0030134">
    <property type="term" value="C:COPII-coated ER to Golgi transport vesicle"/>
    <property type="evidence" value="ECO:0007669"/>
    <property type="project" value="TreeGrafter"/>
</dbReference>
<evidence type="ECO:0000313" key="9">
    <source>
        <dbReference type="Proteomes" id="UP000002748"/>
    </source>
</evidence>
<comment type="similarity">
    <text evidence="2">Belongs to the SVP26 family.</text>
</comment>
<dbReference type="GeneID" id="25987093"/>
<comment type="subcellular location">
    <subcellularLocation>
        <location evidence="1">Membrane</location>
        <topology evidence="1">Multi-pass membrane protein</topology>
    </subcellularLocation>
</comment>
<dbReference type="PANTHER" id="PTHR13144:SF0">
    <property type="entry name" value="PROTEIN TEX261"/>
    <property type="match status" value="1"/>
</dbReference>
<evidence type="ECO:0000256" key="5">
    <source>
        <dbReference type="ARBA" id="ARBA00023136"/>
    </source>
</evidence>
<feature type="region of interest" description="Disordered" evidence="6">
    <location>
        <begin position="67"/>
        <end position="91"/>
    </location>
</feature>
<dbReference type="VEuPathDB" id="FungiDB:A1Q1_03580"/>
<evidence type="ECO:0000256" key="1">
    <source>
        <dbReference type="ARBA" id="ARBA00004141"/>
    </source>
</evidence>
<protein>
    <submittedName>
        <fullName evidence="8">Endoplasmic reticulum protein</fullName>
    </submittedName>
</protein>
<proteinExistence type="inferred from homology"/>
<evidence type="ECO:0000313" key="8">
    <source>
        <dbReference type="EMBL" id="EJT47559.1"/>
    </source>
</evidence>
<gene>
    <name evidence="8" type="ORF">A1Q1_03580</name>
</gene>
<dbReference type="EMBL" id="ALBS01000237">
    <property type="protein sequence ID" value="EJT47559.1"/>
    <property type="molecule type" value="Genomic_DNA"/>
</dbReference>
<dbReference type="GO" id="GO:0000139">
    <property type="term" value="C:Golgi membrane"/>
    <property type="evidence" value="ECO:0007669"/>
    <property type="project" value="TreeGrafter"/>
</dbReference>
<dbReference type="KEGG" id="tasa:A1Q1_03580"/>
<dbReference type="PANTHER" id="PTHR13144">
    <property type="entry name" value="TEX261 PROTEIN"/>
    <property type="match status" value="1"/>
</dbReference>
<dbReference type="RefSeq" id="XP_014178853.1">
    <property type="nucleotide sequence ID" value="XM_014323378.1"/>
</dbReference>
<evidence type="ECO:0000256" key="2">
    <source>
        <dbReference type="ARBA" id="ARBA00008096"/>
    </source>
</evidence>
<evidence type="ECO:0000256" key="4">
    <source>
        <dbReference type="ARBA" id="ARBA00022989"/>
    </source>
</evidence>
<feature type="region of interest" description="Disordered" evidence="6">
    <location>
        <begin position="144"/>
        <end position="224"/>
    </location>
</feature>
<feature type="transmembrane region" description="Helical" evidence="7">
    <location>
        <begin position="34"/>
        <end position="56"/>
    </location>
</feature>
<keyword evidence="3 7" id="KW-0812">Transmembrane</keyword>
<keyword evidence="4 7" id="KW-1133">Transmembrane helix</keyword>
<comment type="caution">
    <text evidence="8">The sequence shown here is derived from an EMBL/GenBank/DDBJ whole genome shotgun (WGS) entry which is preliminary data.</text>
</comment>
<dbReference type="OrthoDB" id="28257at2759"/>
<dbReference type="GO" id="GO:0097020">
    <property type="term" value="F:COPII receptor activity"/>
    <property type="evidence" value="ECO:0007669"/>
    <property type="project" value="InterPro"/>
</dbReference>
<dbReference type="HOGENOM" id="CLU_1235804_0_0_1"/>
<reference evidence="8 9" key="1">
    <citation type="journal article" date="2012" name="Eukaryot. Cell">
        <title>Draft genome sequence of CBS 2479, the standard type strain of Trichosporon asahii.</title>
        <authorList>
            <person name="Yang R.Y."/>
            <person name="Li H.T."/>
            <person name="Zhu H."/>
            <person name="Zhou G.P."/>
            <person name="Wang M."/>
            <person name="Wang L."/>
        </authorList>
    </citation>
    <scope>NUCLEOTIDE SEQUENCE [LARGE SCALE GENOMIC DNA]</scope>
    <source>
        <strain evidence="9">ATCC 90039 / CBS 2479 / JCM 2466 / KCTC 7840 / NCYC 2677 / UAMH 7654</strain>
    </source>
</reference>
<dbReference type="Proteomes" id="UP000002748">
    <property type="component" value="Unassembled WGS sequence"/>
</dbReference>
<evidence type="ECO:0000256" key="3">
    <source>
        <dbReference type="ARBA" id="ARBA00022692"/>
    </source>
</evidence>
<dbReference type="GO" id="GO:0005789">
    <property type="term" value="C:endoplasmic reticulum membrane"/>
    <property type="evidence" value="ECO:0007669"/>
    <property type="project" value="TreeGrafter"/>
</dbReference>
<name>J6ESQ1_TRIAS</name>
<evidence type="ECO:0000256" key="7">
    <source>
        <dbReference type="SAM" id="Phobius"/>
    </source>
</evidence>
<dbReference type="InterPro" id="IPR007277">
    <property type="entry name" value="Svp26/Tex261"/>
</dbReference>
<dbReference type="GO" id="GO:0006888">
    <property type="term" value="P:endoplasmic reticulum to Golgi vesicle-mediated transport"/>
    <property type="evidence" value="ECO:0007669"/>
    <property type="project" value="InterPro"/>
</dbReference>
<dbReference type="AlphaFoldDB" id="J6ESQ1"/>
<feature type="compositionally biased region" description="Low complexity" evidence="6">
    <location>
        <begin position="213"/>
        <end position="224"/>
    </location>
</feature>
<accession>J6ESQ1</accession>
<sequence length="224" mass="23816">MWFFHFAAVAQEAKRSRAARYRYHAHPVKEAPTFMEVASFFAICVWFVPLFLFLSLSANDNVIPSHFGTPTPTPPVPVEGGHAAPRRSRPGASLVKSALAPVMGLIPRIGRRRDTEGLIAPRTPGLSPVPSSVSLNGNYVPWGGESSPSSPQAFSPMASYSGLPGAGGSGFSTPPPPKRRVSQSSVNSEIELSGMDTGIATGKDKPVRRAARSRVQSRAGSPEP</sequence>
<dbReference type="Pfam" id="PF04148">
    <property type="entry name" value="Erv26"/>
    <property type="match status" value="1"/>
</dbReference>
<keyword evidence="5 7" id="KW-0472">Membrane</keyword>
<evidence type="ECO:0000256" key="6">
    <source>
        <dbReference type="SAM" id="MobiDB-lite"/>
    </source>
</evidence>
<organism evidence="8 9">
    <name type="scientific">Trichosporon asahii var. asahii (strain ATCC 90039 / CBS 2479 / JCM 2466 / KCTC 7840 / NBRC 103889/ NCYC 2677 / UAMH 7654)</name>
    <name type="common">Yeast</name>
    <dbReference type="NCBI Taxonomy" id="1186058"/>
    <lineage>
        <taxon>Eukaryota</taxon>
        <taxon>Fungi</taxon>
        <taxon>Dikarya</taxon>
        <taxon>Basidiomycota</taxon>
        <taxon>Agaricomycotina</taxon>
        <taxon>Tremellomycetes</taxon>
        <taxon>Trichosporonales</taxon>
        <taxon>Trichosporonaceae</taxon>
        <taxon>Trichosporon</taxon>
    </lineage>
</organism>